<evidence type="ECO:0000313" key="11">
    <source>
        <dbReference type="Proteomes" id="UP000195573"/>
    </source>
</evidence>
<reference evidence="10 12" key="2">
    <citation type="submission" date="2019-08" db="EMBL/GenBank/DDBJ databases">
        <title>Bacillus genomes from the desert of Cuatro Cienegas, Coahuila.</title>
        <authorList>
            <person name="Olmedo-Alvarez G."/>
        </authorList>
    </citation>
    <scope>NUCLEOTIDE SEQUENCE [LARGE SCALE GENOMIC DNA]</scope>
    <source>
        <strain evidence="10 12">CH88_3T</strain>
    </source>
</reference>
<keyword evidence="8" id="KW-1003">Cell membrane</keyword>
<dbReference type="GO" id="GO:0005886">
    <property type="term" value="C:plasma membrane"/>
    <property type="evidence" value="ECO:0007669"/>
    <property type="project" value="UniProtKB-SubCell"/>
</dbReference>
<dbReference type="GO" id="GO:0045259">
    <property type="term" value="C:proton-transporting ATP synthase complex"/>
    <property type="evidence" value="ECO:0007669"/>
    <property type="project" value="UniProtKB-KW"/>
</dbReference>
<comment type="function">
    <text evidence="8">F(1)F(0) ATP synthase produces ATP from ADP in the presence of a proton or sodium gradient. F-type ATPases consist of two structural domains, F(1) containing the extramembraneous catalytic core and F(0) containing the membrane proton channel, linked together by a central stalk and a peripheral stalk. During catalysis, ATP synthesis in the catalytic domain of F(1) is coupled via a rotary mechanism of the central stalk subunits to proton translocation.</text>
</comment>
<evidence type="ECO:0000256" key="7">
    <source>
        <dbReference type="ARBA" id="ARBA00023310"/>
    </source>
</evidence>
<evidence type="ECO:0000256" key="8">
    <source>
        <dbReference type="HAMAP-Rule" id="MF_01416"/>
    </source>
</evidence>
<dbReference type="InterPro" id="IPR000711">
    <property type="entry name" value="ATPase_OSCP/dsu"/>
</dbReference>
<dbReference type="EMBL" id="CP020880">
    <property type="protein sequence ID" value="ART78257.1"/>
    <property type="molecule type" value="Genomic_DNA"/>
</dbReference>
<protein>
    <recommendedName>
        <fullName evidence="8">ATP synthase subunit delta</fullName>
    </recommendedName>
    <alternativeName>
        <fullName evidence="8">ATP synthase F(1) sector subunit delta</fullName>
    </alternativeName>
    <alternativeName>
        <fullName evidence="8">F-type ATPase subunit delta</fullName>
        <shortName evidence="8">F-ATPase subunit delta</shortName>
    </alternativeName>
</protein>
<reference evidence="9 11" key="1">
    <citation type="submission" date="2017-04" db="EMBL/GenBank/DDBJ databases">
        <title>Complete Genome Sequence of the Bacillus horikoshii 20a strain from Cuatro Cienegas, Coahuila, Mexico.</title>
        <authorList>
            <person name="Zarza E."/>
            <person name="Alcaraz L.D."/>
            <person name="Aguilar-Salinas B."/>
            <person name="Islas A."/>
            <person name="Olmedo-Alvarez G."/>
        </authorList>
    </citation>
    <scope>NUCLEOTIDE SEQUENCE [LARGE SCALE GENOMIC DNA]</scope>
    <source>
        <strain evidence="9 11">20a</strain>
    </source>
</reference>
<evidence type="ECO:0000256" key="3">
    <source>
        <dbReference type="ARBA" id="ARBA00022781"/>
    </source>
</evidence>
<gene>
    <name evidence="8" type="primary">atpH</name>
    <name evidence="9" type="ORF">B4U37_20370</name>
    <name evidence="10" type="ORF">FZC74_06565</name>
</gene>
<dbReference type="PROSITE" id="PS00389">
    <property type="entry name" value="ATPASE_DELTA"/>
    <property type="match status" value="1"/>
</dbReference>
<evidence type="ECO:0000313" key="12">
    <source>
        <dbReference type="Proteomes" id="UP000323393"/>
    </source>
</evidence>
<name>A0A1Y0CTM8_9BACI</name>
<dbReference type="RefSeq" id="WP_088019731.1">
    <property type="nucleotide sequence ID" value="NZ_CP020880.1"/>
</dbReference>
<comment type="function">
    <text evidence="8">This protein is part of the stalk that links CF(0) to CF(1). It either transmits conformational changes from CF(0) to CF(1) or is implicated in proton conduction.</text>
</comment>
<dbReference type="GO" id="GO:0046933">
    <property type="term" value="F:proton-transporting ATP synthase activity, rotational mechanism"/>
    <property type="evidence" value="ECO:0007669"/>
    <property type="project" value="UniProtKB-UniRule"/>
</dbReference>
<dbReference type="Proteomes" id="UP000323393">
    <property type="component" value="Unassembled WGS sequence"/>
</dbReference>
<evidence type="ECO:0000313" key="9">
    <source>
        <dbReference type="EMBL" id="ART78257.1"/>
    </source>
</evidence>
<dbReference type="PRINTS" id="PR00125">
    <property type="entry name" value="ATPASEDELTA"/>
</dbReference>
<dbReference type="InterPro" id="IPR026015">
    <property type="entry name" value="ATP_synth_OSCP/delta_N_sf"/>
</dbReference>
<keyword evidence="3 8" id="KW-0375">Hydrogen ion transport</keyword>
<dbReference type="SUPFAM" id="SSF47928">
    <property type="entry name" value="N-terminal domain of the delta subunit of the F1F0-ATP synthase"/>
    <property type="match status" value="1"/>
</dbReference>
<dbReference type="KEGG" id="bhk:B4U37_20370"/>
<dbReference type="Proteomes" id="UP000195573">
    <property type="component" value="Chromosome"/>
</dbReference>
<dbReference type="Gene3D" id="1.10.520.20">
    <property type="entry name" value="N-terminal domain of the delta subunit of the F1F0-ATP synthase"/>
    <property type="match status" value="1"/>
</dbReference>
<evidence type="ECO:0000256" key="5">
    <source>
        <dbReference type="ARBA" id="ARBA00023136"/>
    </source>
</evidence>
<keyword evidence="6 8" id="KW-0139">CF(1)</keyword>
<dbReference type="InterPro" id="IPR020781">
    <property type="entry name" value="ATPase_OSCP/d_CS"/>
</dbReference>
<keyword evidence="2 8" id="KW-0813">Transport</keyword>
<keyword evidence="4 8" id="KW-0406">Ion transport</keyword>
<keyword evidence="7 8" id="KW-0066">ATP synthesis</keyword>
<dbReference type="NCBIfam" id="TIGR01145">
    <property type="entry name" value="ATP_synt_delta"/>
    <property type="match status" value="1"/>
</dbReference>
<dbReference type="HAMAP" id="MF_01416">
    <property type="entry name" value="ATP_synth_delta_bact"/>
    <property type="match status" value="1"/>
</dbReference>
<evidence type="ECO:0000256" key="1">
    <source>
        <dbReference type="ARBA" id="ARBA00004370"/>
    </source>
</evidence>
<evidence type="ECO:0000256" key="6">
    <source>
        <dbReference type="ARBA" id="ARBA00023196"/>
    </source>
</evidence>
<dbReference type="EMBL" id="VTEU01000002">
    <property type="protein sequence ID" value="TYS59813.1"/>
    <property type="molecule type" value="Genomic_DNA"/>
</dbReference>
<dbReference type="NCBIfam" id="NF004403">
    <property type="entry name" value="PRK05758.2-4"/>
    <property type="match status" value="1"/>
</dbReference>
<proteinExistence type="inferred from homology"/>
<accession>A0A1Y0CTM8</accession>
<comment type="subcellular location">
    <subcellularLocation>
        <location evidence="8">Cell membrane</location>
        <topology evidence="8">Peripheral membrane protein</topology>
    </subcellularLocation>
    <subcellularLocation>
        <location evidence="1">Membrane</location>
    </subcellularLocation>
</comment>
<evidence type="ECO:0000256" key="4">
    <source>
        <dbReference type="ARBA" id="ARBA00023065"/>
    </source>
</evidence>
<keyword evidence="11" id="KW-1185">Reference proteome</keyword>
<organism evidence="10 12">
    <name type="scientific">Sutcliffiella horikoshii</name>
    <dbReference type="NCBI Taxonomy" id="79883"/>
    <lineage>
        <taxon>Bacteria</taxon>
        <taxon>Bacillati</taxon>
        <taxon>Bacillota</taxon>
        <taxon>Bacilli</taxon>
        <taxon>Bacillales</taxon>
        <taxon>Bacillaceae</taxon>
        <taxon>Sutcliffiella</taxon>
    </lineage>
</organism>
<dbReference type="PANTHER" id="PTHR11910">
    <property type="entry name" value="ATP SYNTHASE DELTA CHAIN"/>
    <property type="match status" value="1"/>
</dbReference>
<dbReference type="GeneID" id="96740757"/>
<evidence type="ECO:0000256" key="2">
    <source>
        <dbReference type="ARBA" id="ARBA00022448"/>
    </source>
</evidence>
<comment type="similarity">
    <text evidence="8">Belongs to the ATPase delta chain family.</text>
</comment>
<dbReference type="AlphaFoldDB" id="A0A1Y0CTM8"/>
<dbReference type="Pfam" id="PF00213">
    <property type="entry name" value="OSCP"/>
    <property type="match status" value="1"/>
</dbReference>
<evidence type="ECO:0000313" key="10">
    <source>
        <dbReference type="EMBL" id="TYS59813.1"/>
    </source>
</evidence>
<keyword evidence="5 8" id="KW-0472">Membrane</keyword>
<sequence length="180" mass="19850">MSKNGVAKRYALALFDLAKENNLYAQFDSELAEVKKVFLNNKELDVVLSNPKVRKDSKKQIVREAFASASPFIVNTLQLLIDRHRQGIVVDMIDEYKALSNEALNVADAKVYSVRALTDAEQAQLSAVFAAKVGKSSLNISNIVDPSLIGGLKIRIGNRIFDGSVSGKLERLGRQLTTNR</sequence>